<protein>
    <submittedName>
        <fullName evidence="2">Uncharacterized protein</fullName>
    </submittedName>
</protein>
<proteinExistence type="predicted"/>
<gene>
    <name evidence="2" type="ORF">BO72DRAFT_444053</name>
</gene>
<feature type="region of interest" description="Disordered" evidence="1">
    <location>
        <begin position="267"/>
        <end position="305"/>
    </location>
</feature>
<dbReference type="VEuPathDB" id="FungiDB:BO72DRAFT_444053"/>
<evidence type="ECO:0000256" key="1">
    <source>
        <dbReference type="SAM" id="MobiDB-lite"/>
    </source>
</evidence>
<reference evidence="2 3" key="1">
    <citation type="submission" date="2018-02" db="EMBL/GenBank/DDBJ databases">
        <title>The genomes of Aspergillus section Nigri reveals drivers in fungal speciation.</title>
        <authorList>
            <consortium name="DOE Joint Genome Institute"/>
            <person name="Vesth T.C."/>
            <person name="Nybo J."/>
            <person name="Theobald S."/>
            <person name="Brandl J."/>
            <person name="Frisvad J.C."/>
            <person name="Nielsen K.F."/>
            <person name="Lyhne E.K."/>
            <person name="Kogle M.E."/>
            <person name="Kuo A."/>
            <person name="Riley R."/>
            <person name="Clum A."/>
            <person name="Nolan M."/>
            <person name="Lipzen A."/>
            <person name="Salamov A."/>
            <person name="Henrissat B."/>
            <person name="Wiebenga A."/>
            <person name="De vries R.P."/>
            <person name="Grigoriev I.V."/>
            <person name="Mortensen U.H."/>
            <person name="Andersen M.R."/>
            <person name="Baker S.E."/>
        </authorList>
    </citation>
    <scope>NUCLEOTIDE SEQUENCE [LARGE SCALE GENOMIC DNA]</scope>
    <source>
        <strain evidence="2 3">CBS 313.89</strain>
    </source>
</reference>
<feature type="compositionally biased region" description="Low complexity" evidence="1">
    <location>
        <begin position="81"/>
        <end position="90"/>
    </location>
</feature>
<organism evidence="2 3">
    <name type="scientific">Aspergillus fijiensis CBS 313.89</name>
    <dbReference type="NCBI Taxonomy" id="1448319"/>
    <lineage>
        <taxon>Eukaryota</taxon>
        <taxon>Fungi</taxon>
        <taxon>Dikarya</taxon>
        <taxon>Ascomycota</taxon>
        <taxon>Pezizomycotina</taxon>
        <taxon>Eurotiomycetes</taxon>
        <taxon>Eurotiomycetidae</taxon>
        <taxon>Eurotiales</taxon>
        <taxon>Aspergillaceae</taxon>
        <taxon>Aspergillus</taxon>
    </lineage>
</organism>
<feature type="region of interest" description="Disordered" evidence="1">
    <location>
        <begin position="70"/>
        <end position="176"/>
    </location>
</feature>
<evidence type="ECO:0000313" key="3">
    <source>
        <dbReference type="Proteomes" id="UP000249789"/>
    </source>
</evidence>
<dbReference type="Proteomes" id="UP000249789">
    <property type="component" value="Unassembled WGS sequence"/>
</dbReference>
<evidence type="ECO:0000313" key="2">
    <source>
        <dbReference type="EMBL" id="RAK82086.1"/>
    </source>
</evidence>
<feature type="compositionally biased region" description="Gly residues" evidence="1">
    <location>
        <begin position="268"/>
        <end position="278"/>
    </location>
</feature>
<dbReference type="OrthoDB" id="4471998at2759"/>
<dbReference type="EMBL" id="KZ824623">
    <property type="protein sequence ID" value="RAK82086.1"/>
    <property type="molecule type" value="Genomic_DNA"/>
</dbReference>
<keyword evidence="3" id="KW-1185">Reference proteome</keyword>
<feature type="region of interest" description="Disordered" evidence="1">
    <location>
        <begin position="1"/>
        <end position="30"/>
    </location>
</feature>
<dbReference type="RefSeq" id="XP_040806096.1">
    <property type="nucleotide sequence ID" value="XM_040943727.1"/>
</dbReference>
<feature type="compositionally biased region" description="Acidic residues" evidence="1">
    <location>
        <begin position="290"/>
        <end position="305"/>
    </location>
</feature>
<dbReference type="GeneID" id="63861060"/>
<name>A0A8G1S406_9EURO</name>
<accession>A0A8G1S406</accession>
<feature type="compositionally biased region" description="Polar residues" evidence="1">
    <location>
        <begin position="105"/>
        <end position="141"/>
    </location>
</feature>
<dbReference type="AlphaFoldDB" id="A0A8G1S406"/>
<feature type="compositionally biased region" description="Polar residues" evidence="1">
    <location>
        <begin position="165"/>
        <end position="176"/>
    </location>
</feature>
<sequence length="305" mass="34014">MRPPHSSIVKLPRHRPVTTADSTTPKRLDKAETDRWTVCLDDMVLQYKKPDTYEIMPFAQLSPRLTCTESSESDKLVNRQSSSSTTTTTTALTDIPRSIKRPRLQASTLPATPKETTAVSSPTDFFSPPRASSSSTKQTTPAPDIKPTAKGRGKVKHAHAENIQDPASTPSINSPPNILAAEEVVQNDSKRRRTTAHGQLVYKLCDSFMQTRKHFDTYLASSMEAEKRHEEYLRALEQRQKDHDAYMEATIETFTQIQTCVAYLQKELGGGEPDGGGEQSLAQPNGMEDVVYETDAEEKQEDEED</sequence>